<dbReference type="PROSITE" id="PS51257">
    <property type="entry name" value="PROKAR_LIPOPROTEIN"/>
    <property type="match status" value="1"/>
</dbReference>
<evidence type="ECO:0000313" key="10">
    <source>
        <dbReference type="Proteomes" id="UP001497392"/>
    </source>
</evidence>
<evidence type="ECO:0000256" key="5">
    <source>
        <dbReference type="ARBA" id="ARBA00023274"/>
    </source>
</evidence>
<comment type="similarity">
    <text evidence="6">Belongs to the mitochondrion-specific ribosomal protein mL54 family.</text>
</comment>
<evidence type="ECO:0000256" key="4">
    <source>
        <dbReference type="ARBA" id="ARBA00023128"/>
    </source>
</evidence>
<keyword evidence="3" id="KW-0689">Ribosomal protein</keyword>
<protein>
    <recommendedName>
        <fullName evidence="7">Large ribosomal subunit protein mL54</fullName>
    </recommendedName>
</protein>
<proteinExistence type="inferred from homology"/>
<dbReference type="EMBL" id="CAXHTA020000012">
    <property type="protein sequence ID" value="CAL5225374.1"/>
    <property type="molecule type" value="Genomic_DNA"/>
</dbReference>
<keyword evidence="5" id="KW-0687">Ribonucleoprotein</keyword>
<keyword evidence="4" id="KW-0496">Mitochondrion</keyword>
<sequence>MLLSLRRVLATQGASSSAASFSCSRAASSTSTSTATGVNYFKTGEDPPLKEDSEYPEWLWSIADPPSSLFTLERKYSEDETVNDDNFTDMKRLVKLQNIRDIKDLNEIKAKK</sequence>
<organism evidence="9 10">
    <name type="scientific">Coccomyxa viridis</name>
    <dbReference type="NCBI Taxonomy" id="1274662"/>
    <lineage>
        <taxon>Eukaryota</taxon>
        <taxon>Viridiplantae</taxon>
        <taxon>Chlorophyta</taxon>
        <taxon>core chlorophytes</taxon>
        <taxon>Trebouxiophyceae</taxon>
        <taxon>Trebouxiophyceae incertae sedis</taxon>
        <taxon>Coccomyxaceae</taxon>
        <taxon>Coccomyxa</taxon>
    </lineage>
</organism>
<dbReference type="PANTHER" id="PTHR28595:SF1">
    <property type="entry name" value="LARGE RIBOSOMAL SUBUNIT PROTEIN ML54"/>
    <property type="match status" value="1"/>
</dbReference>
<feature type="compositionally biased region" description="Low complexity" evidence="8">
    <location>
        <begin position="11"/>
        <end position="36"/>
    </location>
</feature>
<dbReference type="Proteomes" id="UP001497392">
    <property type="component" value="Unassembled WGS sequence"/>
</dbReference>
<evidence type="ECO:0000256" key="3">
    <source>
        <dbReference type="ARBA" id="ARBA00022980"/>
    </source>
</evidence>
<evidence type="ECO:0000256" key="1">
    <source>
        <dbReference type="ARBA" id="ARBA00004173"/>
    </source>
</evidence>
<evidence type="ECO:0000313" key="9">
    <source>
        <dbReference type="EMBL" id="CAL5225374.1"/>
    </source>
</evidence>
<evidence type="ECO:0000256" key="7">
    <source>
        <dbReference type="ARBA" id="ARBA00035179"/>
    </source>
</evidence>
<keyword evidence="2" id="KW-0809">Transit peptide</keyword>
<dbReference type="InterPro" id="IPR013870">
    <property type="entry name" value="Ribosomal_mL54"/>
</dbReference>
<comment type="caution">
    <text evidence="9">The sequence shown here is derived from an EMBL/GenBank/DDBJ whole genome shotgun (WGS) entry which is preliminary data.</text>
</comment>
<evidence type="ECO:0000256" key="8">
    <source>
        <dbReference type="SAM" id="MobiDB-lite"/>
    </source>
</evidence>
<keyword evidence="10" id="KW-1185">Reference proteome</keyword>
<dbReference type="Pfam" id="PF08561">
    <property type="entry name" value="Ribosomal_L37"/>
    <property type="match status" value="1"/>
</dbReference>
<gene>
    <name evidence="9" type="primary">g8179</name>
    <name evidence="9" type="ORF">VP750_LOCUS7033</name>
</gene>
<reference evidence="9 10" key="1">
    <citation type="submission" date="2024-06" db="EMBL/GenBank/DDBJ databases">
        <authorList>
            <person name="Kraege A."/>
            <person name="Thomma B."/>
        </authorList>
    </citation>
    <scope>NUCLEOTIDE SEQUENCE [LARGE SCALE GENOMIC DNA]</scope>
</reference>
<dbReference type="PANTHER" id="PTHR28595">
    <property type="entry name" value="39S RIBOSOMAL PROTEIN L54, MITOCHONDRIAL"/>
    <property type="match status" value="1"/>
</dbReference>
<evidence type="ECO:0000256" key="6">
    <source>
        <dbReference type="ARBA" id="ARBA00033752"/>
    </source>
</evidence>
<evidence type="ECO:0000256" key="2">
    <source>
        <dbReference type="ARBA" id="ARBA00022946"/>
    </source>
</evidence>
<name>A0ABP1G287_9CHLO</name>
<feature type="region of interest" description="Disordered" evidence="8">
    <location>
        <begin position="11"/>
        <end position="39"/>
    </location>
</feature>
<accession>A0ABP1G287</accession>
<comment type="subcellular location">
    <subcellularLocation>
        <location evidence="1">Mitochondrion</location>
    </subcellularLocation>
</comment>